<evidence type="ECO:0000256" key="3">
    <source>
        <dbReference type="ARBA" id="ARBA00022801"/>
    </source>
</evidence>
<evidence type="ECO:0000256" key="5">
    <source>
        <dbReference type="PROSITE-ProRule" id="PRU01240"/>
    </source>
</evidence>
<dbReference type="Gene3D" id="3.40.50.200">
    <property type="entry name" value="Peptidase S8/S53 domain"/>
    <property type="match status" value="1"/>
</dbReference>
<name>A0A4U0UC07_9PEZI</name>
<dbReference type="FunFam" id="3.40.50.200:FF:000007">
    <property type="entry name" value="Subtilisin-like serine protease"/>
    <property type="match status" value="1"/>
</dbReference>
<comment type="caution">
    <text evidence="9">The sequence shown here is derived from an EMBL/GenBank/DDBJ whole genome shotgun (WGS) entry which is preliminary data.</text>
</comment>
<evidence type="ECO:0000256" key="7">
    <source>
        <dbReference type="SAM" id="SignalP"/>
    </source>
</evidence>
<dbReference type="GO" id="GO:0004252">
    <property type="term" value="F:serine-type endopeptidase activity"/>
    <property type="evidence" value="ECO:0007669"/>
    <property type="project" value="UniProtKB-UniRule"/>
</dbReference>
<gene>
    <name evidence="9" type="ORF">B0A50_01009</name>
</gene>
<keyword evidence="7" id="KW-0732">Signal</keyword>
<feature type="signal peptide" evidence="7">
    <location>
        <begin position="1"/>
        <end position="16"/>
    </location>
</feature>
<dbReference type="CDD" id="cd04077">
    <property type="entry name" value="Peptidases_S8_PCSK9_ProteinaseK_like"/>
    <property type="match status" value="1"/>
</dbReference>
<dbReference type="InterPro" id="IPR036852">
    <property type="entry name" value="Peptidase_S8/S53_dom_sf"/>
</dbReference>
<sequence>MRISLPLILALPFAFSSPLARRNETATLAPPLPVVDEPVAGSWIVTLREDALLPTVLDRLSKIPGIRKKYTYDFPNFKGFVITGTSRPIRTLASIPFIKSIEQDAVTTTTTIVRQSKAPYGLARLSNRAANKTTYYYDDSAGAGTYAYVVDTGIYTTHNEFDGRAILGASFPDTMANVDGNGHGTHVAGTIGSKTYGVAKNTTLIAVKVLSDQGTGQVSDAIKGIEWAVNNATNSGRLGKSVINLSMACDFNQAINDAVAAAVKGGLFVAVGAGNNGAIASDYSPASEPLGCTTGAIDSNDIVASFSNYGPVVDLWAAGVGILSTYNSGPDALAVGDGTSCATPHVAGLGAYLLGLNKLATGKTATNMCDTIKNMATTNAVAPTEQQSSYNVAYNGWH</sequence>
<keyword evidence="10" id="KW-1185">Reference proteome</keyword>
<dbReference type="SUPFAM" id="SSF54897">
    <property type="entry name" value="Protease propeptides/inhibitors"/>
    <property type="match status" value="1"/>
</dbReference>
<organism evidence="9 10">
    <name type="scientific">Salinomyces thailandicus</name>
    <dbReference type="NCBI Taxonomy" id="706561"/>
    <lineage>
        <taxon>Eukaryota</taxon>
        <taxon>Fungi</taxon>
        <taxon>Dikarya</taxon>
        <taxon>Ascomycota</taxon>
        <taxon>Pezizomycotina</taxon>
        <taxon>Dothideomycetes</taxon>
        <taxon>Dothideomycetidae</taxon>
        <taxon>Mycosphaerellales</taxon>
        <taxon>Teratosphaeriaceae</taxon>
        <taxon>Salinomyces</taxon>
    </lineage>
</organism>
<evidence type="ECO:0000259" key="8">
    <source>
        <dbReference type="Pfam" id="PF00082"/>
    </source>
</evidence>
<feature type="active site" description="Charge relay system" evidence="5">
    <location>
        <position position="151"/>
    </location>
</feature>
<feature type="active site" description="Charge relay system" evidence="5">
    <location>
        <position position="340"/>
    </location>
</feature>
<dbReference type="EMBL" id="NAJL01000004">
    <property type="protein sequence ID" value="TKA32784.1"/>
    <property type="molecule type" value="Genomic_DNA"/>
</dbReference>
<dbReference type="InterPro" id="IPR022398">
    <property type="entry name" value="Peptidase_S8_His-AS"/>
</dbReference>
<dbReference type="AlphaFoldDB" id="A0A4U0UC07"/>
<dbReference type="PANTHER" id="PTHR43806">
    <property type="entry name" value="PEPTIDASE S8"/>
    <property type="match status" value="1"/>
</dbReference>
<proteinExistence type="inferred from homology"/>
<comment type="similarity">
    <text evidence="1 5 6">Belongs to the peptidase S8 family.</text>
</comment>
<dbReference type="InterPro" id="IPR023827">
    <property type="entry name" value="Peptidase_S8_Asp-AS"/>
</dbReference>
<dbReference type="Proteomes" id="UP000308549">
    <property type="component" value="Unassembled WGS sequence"/>
</dbReference>
<feature type="chain" id="PRO_5020314723" description="Peptidase S8/S53 domain-containing protein" evidence="7">
    <location>
        <begin position="17"/>
        <end position="398"/>
    </location>
</feature>
<keyword evidence="3 5" id="KW-0378">Hydrolase</keyword>
<dbReference type="InterPro" id="IPR050131">
    <property type="entry name" value="Peptidase_S8_subtilisin-like"/>
</dbReference>
<dbReference type="PANTHER" id="PTHR43806:SF58">
    <property type="entry name" value="ALKALINE PROTEASE 1-RELATED"/>
    <property type="match status" value="1"/>
</dbReference>
<keyword evidence="2 5" id="KW-0645">Protease</keyword>
<dbReference type="Pfam" id="PF00082">
    <property type="entry name" value="Peptidase_S8"/>
    <property type="match status" value="1"/>
</dbReference>
<dbReference type="PROSITE" id="PS00137">
    <property type="entry name" value="SUBTILASE_HIS"/>
    <property type="match status" value="1"/>
</dbReference>
<dbReference type="PROSITE" id="PS00136">
    <property type="entry name" value="SUBTILASE_ASP"/>
    <property type="match status" value="1"/>
</dbReference>
<reference evidence="9 10" key="1">
    <citation type="submission" date="2017-03" db="EMBL/GenBank/DDBJ databases">
        <title>Genomes of endolithic fungi from Antarctica.</title>
        <authorList>
            <person name="Coleine C."/>
            <person name="Masonjones S."/>
            <person name="Stajich J.E."/>
        </authorList>
    </citation>
    <scope>NUCLEOTIDE SEQUENCE [LARGE SCALE GENOMIC DNA]</scope>
    <source>
        <strain evidence="9 10">CCFEE 6315</strain>
    </source>
</reference>
<dbReference type="PROSITE" id="PS51892">
    <property type="entry name" value="SUBTILASE"/>
    <property type="match status" value="1"/>
</dbReference>
<dbReference type="InterPro" id="IPR034193">
    <property type="entry name" value="PCSK9_ProteinaseK-like"/>
</dbReference>
<dbReference type="OrthoDB" id="206201at2759"/>
<evidence type="ECO:0000256" key="2">
    <source>
        <dbReference type="ARBA" id="ARBA00022670"/>
    </source>
</evidence>
<evidence type="ECO:0000313" key="10">
    <source>
        <dbReference type="Proteomes" id="UP000308549"/>
    </source>
</evidence>
<dbReference type="PROSITE" id="PS00138">
    <property type="entry name" value="SUBTILASE_SER"/>
    <property type="match status" value="1"/>
</dbReference>
<evidence type="ECO:0000256" key="1">
    <source>
        <dbReference type="ARBA" id="ARBA00011073"/>
    </source>
</evidence>
<evidence type="ECO:0000313" key="9">
    <source>
        <dbReference type="EMBL" id="TKA32784.1"/>
    </source>
</evidence>
<dbReference type="SUPFAM" id="SSF52743">
    <property type="entry name" value="Subtilisin-like"/>
    <property type="match status" value="1"/>
</dbReference>
<dbReference type="PRINTS" id="PR00723">
    <property type="entry name" value="SUBTILISIN"/>
</dbReference>
<accession>A0A4U0UC07</accession>
<keyword evidence="4 5" id="KW-0720">Serine protease</keyword>
<dbReference type="InterPro" id="IPR015500">
    <property type="entry name" value="Peptidase_S8_subtilisin-rel"/>
</dbReference>
<protein>
    <recommendedName>
        <fullName evidence="8">Peptidase S8/S53 domain-containing protein</fullName>
    </recommendedName>
</protein>
<evidence type="ECO:0000256" key="4">
    <source>
        <dbReference type="ARBA" id="ARBA00022825"/>
    </source>
</evidence>
<feature type="active site" description="Charge relay system" evidence="5">
    <location>
        <position position="183"/>
    </location>
</feature>
<feature type="domain" description="Peptidase S8/S53" evidence="8">
    <location>
        <begin position="147"/>
        <end position="379"/>
    </location>
</feature>
<dbReference type="InterPro" id="IPR000209">
    <property type="entry name" value="Peptidase_S8/S53_dom"/>
</dbReference>
<evidence type="ECO:0000256" key="6">
    <source>
        <dbReference type="RuleBase" id="RU003355"/>
    </source>
</evidence>
<dbReference type="GO" id="GO:0006508">
    <property type="term" value="P:proteolysis"/>
    <property type="evidence" value="ECO:0007669"/>
    <property type="project" value="UniProtKB-KW"/>
</dbReference>
<dbReference type="InterPro" id="IPR023828">
    <property type="entry name" value="Peptidase_S8_Ser-AS"/>
</dbReference>